<protein>
    <submittedName>
        <fullName evidence="1">HAD-IA family hydrolase</fullName>
    </submittedName>
</protein>
<reference evidence="1 2" key="1">
    <citation type="submission" date="2021-05" db="EMBL/GenBank/DDBJ databases">
        <title>Fusibacter ferrireducens sp. nov., an anaerobic, sulfur- and Fe-reducing bacterium isolated from the mangrove sediment.</title>
        <authorList>
            <person name="Qiu D."/>
        </authorList>
    </citation>
    <scope>NUCLEOTIDE SEQUENCE [LARGE SCALE GENOMIC DNA]</scope>
    <source>
        <strain evidence="1 2">DSM 12116</strain>
    </source>
</reference>
<dbReference type="PRINTS" id="PR00413">
    <property type="entry name" value="HADHALOGNASE"/>
</dbReference>
<proteinExistence type="predicted"/>
<dbReference type="PANTHER" id="PTHR43434">
    <property type="entry name" value="PHOSPHOGLYCOLATE PHOSPHATASE"/>
    <property type="match status" value="1"/>
</dbReference>
<dbReference type="NCBIfam" id="TIGR01549">
    <property type="entry name" value="HAD-SF-IA-v1"/>
    <property type="match status" value="1"/>
</dbReference>
<dbReference type="PANTHER" id="PTHR43434:SF1">
    <property type="entry name" value="PHOSPHOGLYCOLATE PHOSPHATASE"/>
    <property type="match status" value="1"/>
</dbReference>
<dbReference type="SFLD" id="SFLDG01129">
    <property type="entry name" value="C1.5:_HAD__Beta-PGM__Phosphata"/>
    <property type="match status" value="1"/>
</dbReference>
<keyword evidence="2" id="KW-1185">Reference proteome</keyword>
<evidence type="ECO:0000313" key="1">
    <source>
        <dbReference type="EMBL" id="MBS7526299.1"/>
    </source>
</evidence>
<keyword evidence="1" id="KW-0378">Hydrolase</keyword>
<name>A0ABS5PM93_9FIRM</name>
<dbReference type="RefSeq" id="WP_213236109.1">
    <property type="nucleotide sequence ID" value="NZ_JAHBCL010000009.1"/>
</dbReference>
<dbReference type="NCBIfam" id="TIGR01509">
    <property type="entry name" value="HAD-SF-IA-v3"/>
    <property type="match status" value="1"/>
</dbReference>
<evidence type="ECO:0000313" key="2">
    <source>
        <dbReference type="Proteomes" id="UP000746471"/>
    </source>
</evidence>
<dbReference type="GO" id="GO:0016787">
    <property type="term" value="F:hydrolase activity"/>
    <property type="evidence" value="ECO:0007669"/>
    <property type="project" value="UniProtKB-KW"/>
</dbReference>
<accession>A0ABS5PM93</accession>
<dbReference type="SUPFAM" id="SSF56784">
    <property type="entry name" value="HAD-like"/>
    <property type="match status" value="1"/>
</dbReference>
<dbReference type="SFLD" id="SFLDS00003">
    <property type="entry name" value="Haloacid_Dehalogenase"/>
    <property type="match status" value="1"/>
</dbReference>
<dbReference type="Gene3D" id="1.10.150.240">
    <property type="entry name" value="Putative phosphatase, domain 2"/>
    <property type="match status" value="1"/>
</dbReference>
<dbReference type="InterPro" id="IPR006439">
    <property type="entry name" value="HAD-SF_hydro_IA"/>
</dbReference>
<dbReference type="InterPro" id="IPR041492">
    <property type="entry name" value="HAD_2"/>
</dbReference>
<dbReference type="EMBL" id="JAHBCL010000009">
    <property type="protein sequence ID" value="MBS7526299.1"/>
    <property type="molecule type" value="Genomic_DNA"/>
</dbReference>
<comment type="caution">
    <text evidence="1">The sequence shown here is derived from an EMBL/GenBank/DDBJ whole genome shotgun (WGS) entry which is preliminary data.</text>
</comment>
<dbReference type="InterPro" id="IPR050155">
    <property type="entry name" value="HAD-like_hydrolase_sf"/>
</dbReference>
<dbReference type="InterPro" id="IPR023198">
    <property type="entry name" value="PGP-like_dom2"/>
</dbReference>
<sequence length="221" mass="24622">MSWINTVIFDLDGTLLDTLEDLADSVNAALSAEGFPVRTLEEIRTFVGNGAEQLIRRSIGNGVDDAVVQKVLSVYKAHYDHNCQNKTVLYPGIAELLEKLKADGYKMAIVSNKHQEAVKPLYEAYFETMIDVAIGQQAAYRKKPDPDSVFLAIQALDADRERAVYIGDSEVDLETAKRANLPCVLVTWGFRDRKQLEDAGGVYFADTPAEILSFLNQYQPE</sequence>
<dbReference type="SFLD" id="SFLDG01135">
    <property type="entry name" value="C1.5.6:_HAD__Beta-PGM__Phospha"/>
    <property type="match status" value="1"/>
</dbReference>
<dbReference type="Proteomes" id="UP000746471">
    <property type="component" value="Unassembled WGS sequence"/>
</dbReference>
<gene>
    <name evidence="1" type="ORF">KHM83_06390</name>
</gene>
<dbReference type="Gene3D" id="3.40.50.1000">
    <property type="entry name" value="HAD superfamily/HAD-like"/>
    <property type="match status" value="1"/>
</dbReference>
<dbReference type="Pfam" id="PF13419">
    <property type="entry name" value="HAD_2"/>
    <property type="match status" value="1"/>
</dbReference>
<dbReference type="InterPro" id="IPR036412">
    <property type="entry name" value="HAD-like_sf"/>
</dbReference>
<organism evidence="1 2">
    <name type="scientific">Fusibacter paucivorans</name>
    <dbReference type="NCBI Taxonomy" id="76009"/>
    <lineage>
        <taxon>Bacteria</taxon>
        <taxon>Bacillati</taxon>
        <taxon>Bacillota</taxon>
        <taxon>Clostridia</taxon>
        <taxon>Eubacteriales</taxon>
        <taxon>Eubacteriales Family XII. Incertae Sedis</taxon>
        <taxon>Fusibacter</taxon>
    </lineage>
</organism>
<dbReference type="InterPro" id="IPR023214">
    <property type="entry name" value="HAD_sf"/>
</dbReference>